<dbReference type="Pfam" id="PF11672">
    <property type="entry name" value="DUF3268"/>
    <property type="match status" value="1"/>
</dbReference>
<name>A0A564TVE7_9FIRM</name>
<accession>A0A564TVE7</accession>
<protein>
    <submittedName>
        <fullName evidence="1">Uncharacterized protein</fullName>
    </submittedName>
</protein>
<dbReference type="Proteomes" id="UP000358366">
    <property type="component" value="Unassembled WGS sequence"/>
</dbReference>
<dbReference type="RefSeq" id="WP_117500899.1">
    <property type="nucleotide sequence ID" value="NZ_CABHNI010000032.1"/>
</dbReference>
<dbReference type="AlphaFoldDB" id="A0A564TVE7"/>
<dbReference type="EMBL" id="CABHNI010000032">
    <property type="protein sequence ID" value="VUX11231.1"/>
    <property type="molecule type" value="Genomic_DNA"/>
</dbReference>
<evidence type="ECO:0000313" key="1">
    <source>
        <dbReference type="EMBL" id="VUX11231.1"/>
    </source>
</evidence>
<dbReference type="InterPro" id="IPR021686">
    <property type="entry name" value="DUF3268"/>
</dbReference>
<reference evidence="1 2" key="1">
    <citation type="submission" date="2019-07" db="EMBL/GenBank/DDBJ databases">
        <authorList>
            <person name="Hibberd C M."/>
            <person name="Gehrig L. J."/>
            <person name="Chang H.-W."/>
            <person name="Venkatesh S."/>
        </authorList>
    </citation>
    <scope>NUCLEOTIDE SEQUENCE [LARGE SCALE GENOMIC DNA]</scope>
    <source>
        <strain evidence="1">Dorea_formicigenerans_SSTS_Bg7063</strain>
    </source>
</reference>
<sequence length="144" mass="16762">MKKKRQKPENIRVRCPYCGRMARLHPASYVYGSDNLDSESYLYVCDGYPDNCDAYVGAHKKSLLPKGELADGQLRNKRILAHRALNTLLEEGCMTKKSAYIWLQNKLCLREKDMHIAKFSLYYCEETIRVCNELAEWHQKRKGA</sequence>
<proteinExistence type="predicted"/>
<evidence type="ECO:0000313" key="2">
    <source>
        <dbReference type="Proteomes" id="UP000358366"/>
    </source>
</evidence>
<organism evidence="1 2">
    <name type="scientific">Dorea formicigenerans</name>
    <dbReference type="NCBI Taxonomy" id="39486"/>
    <lineage>
        <taxon>Bacteria</taxon>
        <taxon>Bacillati</taxon>
        <taxon>Bacillota</taxon>
        <taxon>Clostridia</taxon>
        <taxon>Lachnospirales</taxon>
        <taxon>Lachnospiraceae</taxon>
        <taxon>Dorea</taxon>
    </lineage>
</organism>
<gene>
    <name evidence="1" type="ORF">DFSSTS7063_01865</name>
</gene>